<feature type="binding site" evidence="11">
    <location>
        <position position="132"/>
    </location>
    <ligand>
        <name>NAD(+)</name>
        <dbReference type="ChEBI" id="CHEBI:57540"/>
    </ligand>
</feature>
<evidence type="ECO:0000256" key="6">
    <source>
        <dbReference type="ARBA" id="ARBA00039147"/>
    </source>
</evidence>
<accession>A0A446ZJK4</accession>
<evidence type="ECO:0000256" key="9">
    <source>
        <dbReference type="PIRSR" id="PIRSR000112-1"/>
    </source>
</evidence>
<keyword evidence="9" id="KW-0862">Zinc</keyword>
<dbReference type="InterPro" id="IPR001670">
    <property type="entry name" value="ADH_Fe/GldA"/>
</dbReference>
<dbReference type="NCBIfam" id="NF006941">
    <property type="entry name" value="PRK09423.1"/>
    <property type="match status" value="1"/>
</dbReference>
<evidence type="ECO:0000313" key="14">
    <source>
        <dbReference type="Proteomes" id="UP000294355"/>
    </source>
</evidence>
<comment type="pathway">
    <text evidence="5">Polyol metabolism; glycerol fermentation; glycerone phosphate from glycerol (oxidative route): step 1/2.</text>
</comment>
<evidence type="ECO:0000256" key="11">
    <source>
        <dbReference type="PIRSR" id="PIRSR000112-3"/>
    </source>
</evidence>
<name>A0A446ZJK4_ACICA</name>
<evidence type="ECO:0000256" key="8">
    <source>
        <dbReference type="ARBA" id="ARBA00049006"/>
    </source>
</evidence>
<proteinExistence type="inferred from homology"/>
<dbReference type="EMBL" id="LS999521">
    <property type="protein sequence ID" value="VAX44650.1"/>
    <property type="molecule type" value="Genomic_DNA"/>
</dbReference>
<reference evidence="13 14" key="1">
    <citation type="submission" date="2018-08" db="EMBL/GenBank/DDBJ databases">
        <authorList>
            <person name="Gonzaga-Molto A."/>
        </authorList>
    </citation>
    <scope>NUCLEOTIDE SEQUENCE [LARGE SCALE GENOMIC DNA]</scope>
    <source>
        <strain evidence="13">Acinetobacter calcoaceticus str. 2117</strain>
    </source>
</reference>
<dbReference type="InterPro" id="IPR018211">
    <property type="entry name" value="ADH_Fe_CS"/>
</dbReference>
<feature type="binding site" evidence="11">
    <location>
        <begin position="117"/>
        <end position="120"/>
    </location>
    <ligand>
        <name>NAD(+)</name>
        <dbReference type="ChEBI" id="CHEBI:57540"/>
    </ligand>
</feature>
<evidence type="ECO:0000256" key="1">
    <source>
        <dbReference type="ARBA" id="ARBA00007358"/>
    </source>
</evidence>
<dbReference type="Pfam" id="PF00465">
    <property type="entry name" value="Fe-ADH"/>
    <property type="match status" value="1"/>
</dbReference>
<feature type="binding site" evidence="11">
    <location>
        <begin position="95"/>
        <end position="99"/>
    </location>
    <ligand>
        <name>NAD(+)</name>
        <dbReference type="ChEBI" id="CHEBI:57540"/>
    </ligand>
</feature>
<comment type="cofactor">
    <cofactor evidence="9">
        <name>Zn(2+)</name>
        <dbReference type="ChEBI" id="CHEBI:29105"/>
    </cofactor>
    <text evidence="9">Binds 1 zinc ion per subunit.</text>
</comment>
<dbReference type="GO" id="GO:0046872">
    <property type="term" value="F:metal ion binding"/>
    <property type="evidence" value="ECO:0007669"/>
    <property type="project" value="UniProtKB-KW"/>
</dbReference>
<evidence type="ECO:0000256" key="5">
    <source>
        <dbReference type="ARBA" id="ARBA00037918"/>
    </source>
</evidence>
<feature type="binding site" evidence="11">
    <location>
        <position position="128"/>
    </location>
    <ligand>
        <name>NAD(+)</name>
        <dbReference type="ChEBI" id="CHEBI:57540"/>
    </ligand>
</feature>
<dbReference type="SUPFAM" id="SSF56796">
    <property type="entry name" value="Dehydroquinate synthase-like"/>
    <property type="match status" value="1"/>
</dbReference>
<organism evidence="13 14">
    <name type="scientific">Acinetobacter calcoaceticus</name>
    <dbReference type="NCBI Taxonomy" id="471"/>
    <lineage>
        <taxon>Bacteria</taxon>
        <taxon>Pseudomonadati</taxon>
        <taxon>Pseudomonadota</taxon>
        <taxon>Gammaproteobacteria</taxon>
        <taxon>Moraxellales</taxon>
        <taxon>Moraxellaceae</taxon>
        <taxon>Acinetobacter</taxon>
        <taxon>Acinetobacter calcoaceticus/baumannii complex</taxon>
    </lineage>
</organism>
<evidence type="ECO:0000256" key="10">
    <source>
        <dbReference type="PIRSR" id="PIRSR000112-2"/>
    </source>
</evidence>
<evidence type="ECO:0000256" key="3">
    <source>
        <dbReference type="ARBA" id="ARBA00023002"/>
    </source>
</evidence>
<dbReference type="Gene3D" id="1.20.1090.10">
    <property type="entry name" value="Dehydroquinate synthase-like - alpha domain"/>
    <property type="match status" value="1"/>
</dbReference>
<dbReference type="OrthoDB" id="5198708at2"/>
<sequence>MLKIMGFPGEYIQGEHALRNIGDIATRHQFKKTGIIYDPAIEGPILDKVTMSLKQSNLDFISYKFPGECTYETIERLSRSMEQHDIDSIIALGGGKAMDTTKGISKKLNIAIIICPTVASSDAPTSRLIIVYDANHKVQGVEKTNRNPDIVLVDLDTIVKAPARFFAAGIGDAISKMFEVNQCKNSHGLNSFSTPPLETALLLANNTYSNLITWGKIAYEDVKQHHITPSVERVVESTVLLSGLGFESGGLSLAHALIRGLTAIPELATNLHGELVAYGTVVQAVLENREHIFIIELINFLKSVDLPTTIAELGYHQEISDSMLETIIMHTLQNDYSKNFEPPLNKENLKQAIIKTNHYC</sequence>
<dbReference type="CDD" id="cd08170">
    <property type="entry name" value="GlyDH"/>
    <property type="match status" value="1"/>
</dbReference>
<evidence type="ECO:0000259" key="12">
    <source>
        <dbReference type="Pfam" id="PF00465"/>
    </source>
</evidence>
<keyword evidence="3 13" id="KW-0560">Oxidoreductase</keyword>
<dbReference type="Gene3D" id="3.40.50.1970">
    <property type="match status" value="1"/>
</dbReference>
<dbReference type="GO" id="GO:0008888">
    <property type="term" value="F:glycerol dehydrogenase (NAD+) activity"/>
    <property type="evidence" value="ECO:0007669"/>
    <property type="project" value="UniProtKB-EC"/>
</dbReference>
<feature type="binding site" evidence="9">
    <location>
        <position position="272"/>
    </location>
    <ligand>
        <name>glycerol</name>
        <dbReference type="ChEBI" id="CHEBI:17754"/>
    </ligand>
</feature>
<protein>
    <recommendedName>
        <fullName evidence="7">Glycerol dehydrogenase</fullName>
        <ecNumber evidence="6">1.1.1.6</ecNumber>
    </recommendedName>
</protein>
<dbReference type="AlphaFoldDB" id="A0A446ZJK4"/>
<gene>
    <name evidence="13" type="primary">gldA</name>
    <name evidence="13" type="ORF">AC2117_01834</name>
</gene>
<dbReference type="PANTHER" id="PTHR43616:SF5">
    <property type="entry name" value="GLYCEROL DEHYDROGENASE 1"/>
    <property type="match status" value="1"/>
</dbReference>
<keyword evidence="4 11" id="KW-0520">NAD</keyword>
<evidence type="ECO:0000313" key="13">
    <source>
        <dbReference type="EMBL" id="VAX44650.1"/>
    </source>
</evidence>
<dbReference type="InterPro" id="IPR016205">
    <property type="entry name" value="Glycerol_DH"/>
</dbReference>
<dbReference type="Proteomes" id="UP000294355">
    <property type="component" value="Chromosome"/>
</dbReference>
<dbReference type="PROSITE" id="PS00913">
    <property type="entry name" value="ADH_IRON_1"/>
    <property type="match status" value="1"/>
</dbReference>
<evidence type="ECO:0000256" key="7">
    <source>
        <dbReference type="ARBA" id="ARBA00040132"/>
    </source>
</evidence>
<feature type="domain" description="Alcohol dehydrogenase iron-type/glycerol dehydrogenase GldA" evidence="12">
    <location>
        <begin position="8"/>
        <end position="154"/>
    </location>
</feature>
<feature type="binding site" evidence="10">
    <location>
        <position position="122"/>
    </location>
    <ligand>
        <name>glycerol</name>
        <dbReference type="ChEBI" id="CHEBI:17754"/>
    </ligand>
</feature>
<feature type="binding site" evidence="11">
    <location>
        <position position="126"/>
    </location>
    <ligand>
        <name>NAD(+)</name>
        <dbReference type="ChEBI" id="CHEBI:57540"/>
    </ligand>
</feature>
<dbReference type="RefSeq" id="WP_133973581.1">
    <property type="nucleotide sequence ID" value="NZ_LS999521.1"/>
</dbReference>
<feature type="binding site" evidence="9">
    <location>
        <position position="172"/>
    </location>
    <ligand>
        <name>glycerol</name>
        <dbReference type="ChEBI" id="CHEBI:17754"/>
    </ligand>
</feature>
<dbReference type="EC" id="1.1.1.6" evidence="6"/>
<dbReference type="PIRSF" id="PIRSF000112">
    <property type="entry name" value="Glycerol_dehydrogenase"/>
    <property type="match status" value="1"/>
</dbReference>
<evidence type="ECO:0000256" key="2">
    <source>
        <dbReference type="ARBA" id="ARBA00022723"/>
    </source>
</evidence>
<feature type="binding site" evidence="9">
    <location>
        <position position="255"/>
    </location>
    <ligand>
        <name>glycerol</name>
        <dbReference type="ChEBI" id="CHEBI:17754"/>
    </ligand>
</feature>
<evidence type="ECO:0000256" key="4">
    <source>
        <dbReference type="ARBA" id="ARBA00023027"/>
    </source>
</evidence>
<comment type="catalytic activity">
    <reaction evidence="8">
        <text>glycerol + NAD(+) = dihydroxyacetone + NADH + H(+)</text>
        <dbReference type="Rhea" id="RHEA:13769"/>
        <dbReference type="ChEBI" id="CHEBI:15378"/>
        <dbReference type="ChEBI" id="CHEBI:16016"/>
        <dbReference type="ChEBI" id="CHEBI:17754"/>
        <dbReference type="ChEBI" id="CHEBI:57540"/>
        <dbReference type="ChEBI" id="CHEBI:57945"/>
        <dbReference type="EC" id="1.1.1.6"/>
    </reaction>
</comment>
<dbReference type="PANTHER" id="PTHR43616">
    <property type="entry name" value="GLYCEROL DEHYDROGENASE"/>
    <property type="match status" value="1"/>
</dbReference>
<comment type="similarity">
    <text evidence="1">Belongs to the iron-containing alcohol dehydrogenase family.</text>
</comment>
<keyword evidence="2 9" id="KW-0479">Metal-binding</keyword>